<evidence type="ECO:0000256" key="4">
    <source>
        <dbReference type="ARBA" id="ARBA00023136"/>
    </source>
</evidence>
<comment type="subcellular location">
    <subcellularLocation>
        <location evidence="1">Membrane</location>
        <topology evidence="1">Multi-pass membrane protein</topology>
    </subcellularLocation>
</comment>
<feature type="domain" description="Rhodopsin" evidence="7">
    <location>
        <begin position="47"/>
        <end position="302"/>
    </location>
</feature>
<dbReference type="InterPro" id="IPR049326">
    <property type="entry name" value="Rhodopsin_dom_fungi"/>
</dbReference>
<evidence type="ECO:0000313" key="8">
    <source>
        <dbReference type="EMBL" id="KAK8041425.1"/>
    </source>
</evidence>
<proteinExistence type="inferred from homology"/>
<dbReference type="PANTHER" id="PTHR33048:SF55">
    <property type="entry name" value="INTEGRAL MEMBRANE PROTEIN"/>
    <property type="match status" value="1"/>
</dbReference>
<keyword evidence="4 6" id="KW-0472">Membrane</keyword>
<feature type="transmembrane region" description="Helical" evidence="6">
    <location>
        <begin position="235"/>
        <end position="255"/>
    </location>
</feature>
<reference evidence="8 9" key="1">
    <citation type="submission" date="2023-01" db="EMBL/GenBank/DDBJ databases">
        <title>Analysis of 21 Apiospora genomes using comparative genomics revels a genus with tremendous synthesis potential of carbohydrate active enzymes and secondary metabolites.</title>
        <authorList>
            <person name="Sorensen T."/>
        </authorList>
    </citation>
    <scope>NUCLEOTIDE SEQUENCE [LARGE SCALE GENOMIC DNA]</scope>
    <source>
        <strain evidence="8 9">CBS 135458</strain>
    </source>
</reference>
<evidence type="ECO:0000256" key="6">
    <source>
        <dbReference type="SAM" id="Phobius"/>
    </source>
</evidence>
<evidence type="ECO:0000256" key="5">
    <source>
        <dbReference type="ARBA" id="ARBA00038359"/>
    </source>
</evidence>
<dbReference type="Proteomes" id="UP001480595">
    <property type="component" value="Unassembled WGS sequence"/>
</dbReference>
<feature type="transmembrane region" description="Helical" evidence="6">
    <location>
        <begin position="63"/>
        <end position="81"/>
    </location>
</feature>
<evidence type="ECO:0000256" key="1">
    <source>
        <dbReference type="ARBA" id="ARBA00004141"/>
    </source>
</evidence>
<dbReference type="Pfam" id="PF20684">
    <property type="entry name" value="Fung_rhodopsin"/>
    <property type="match status" value="1"/>
</dbReference>
<evidence type="ECO:0000259" key="7">
    <source>
        <dbReference type="Pfam" id="PF20684"/>
    </source>
</evidence>
<dbReference type="EMBL" id="JAQQWL010000015">
    <property type="protein sequence ID" value="KAK8041425.1"/>
    <property type="molecule type" value="Genomic_DNA"/>
</dbReference>
<protein>
    <recommendedName>
        <fullName evidence="7">Rhodopsin domain-containing protein</fullName>
    </recommendedName>
</protein>
<feature type="transmembrane region" description="Helical" evidence="6">
    <location>
        <begin position="152"/>
        <end position="170"/>
    </location>
</feature>
<evidence type="ECO:0000313" key="9">
    <source>
        <dbReference type="Proteomes" id="UP001480595"/>
    </source>
</evidence>
<dbReference type="InterPro" id="IPR052337">
    <property type="entry name" value="SAT4-like"/>
</dbReference>
<keyword evidence="2 6" id="KW-0812">Transmembrane</keyword>
<comment type="similarity">
    <text evidence="5">Belongs to the SAT4 family.</text>
</comment>
<evidence type="ECO:0000256" key="2">
    <source>
        <dbReference type="ARBA" id="ARBA00022692"/>
    </source>
</evidence>
<sequence length="375" mass="41549">MALEPSRRSDAGQLAAVPPWMFQDDKRPMVYHAATWMTVAATVSLALRLCSRRITRQKLGTDDWLIIAAQVFEYGVCAITIRTAADGIGMRQLAAMAEPNYLSRLLEMVKVLIDSPHATQLFYALSPLMATGLALIKLSVLVLYHRIFPTRFINYAVHTLAALVGIWWLVNMGVGLFGCRPISKGWSLDHRSGCVTFSNEWATATTVPVIVINLAIVALPVYEVIRLRIRPWQKVAVLGLFLLGGLSIIAGIVRWRMVQLYYDEDEDHDQLYDYVVPSILILLEMCAGITGACLSTTGPVLKWFAARIIRNPTATLGRPSRIGTVNTISGSSGRRCPRHLGMNVADDHGMGDFVRLNQLKDAHPVELTEIPDVAR</sequence>
<organism evidence="8 9">
    <name type="scientific">Apiospora phragmitis</name>
    <dbReference type="NCBI Taxonomy" id="2905665"/>
    <lineage>
        <taxon>Eukaryota</taxon>
        <taxon>Fungi</taxon>
        <taxon>Dikarya</taxon>
        <taxon>Ascomycota</taxon>
        <taxon>Pezizomycotina</taxon>
        <taxon>Sordariomycetes</taxon>
        <taxon>Xylariomycetidae</taxon>
        <taxon>Amphisphaeriales</taxon>
        <taxon>Apiosporaceae</taxon>
        <taxon>Apiospora</taxon>
    </lineage>
</organism>
<accession>A0ABR1T4A5</accession>
<feature type="transmembrane region" description="Helical" evidence="6">
    <location>
        <begin position="29"/>
        <end position="51"/>
    </location>
</feature>
<name>A0ABR1T4A5_9PEZI</name>
<dbReference type="RefSeq" id="XP_066708970.1">
    <property type="nucleotide sequence ID" value="XM_066865841.1"/>
</dbReference>
<gene>
    <name evidence="8" type="ORF">PG994_014432</name>
</gene>
<feature type="transmembrane region" description="Helical" evidence="6">
    <location>
        <begin position="201"/>
        <end position="223"/>
    </location>
</feature>
<keyword evidence="9" id="KW-1185">Reference proteome</keyword>
<feature type="transmembrane region" description="Helical" evidence="6">
    <location>
        <begin position="275"/>
        <end position="301"/>
    </location>
</feature>
<feature type="transmembrane region" description="Helical" evidence="6">
    <location>
        <begin position="121"/>
        <end position="145"/>
    </location>
</feature>
<dbReference type="GeneID" id="92098904"/>
<dbReference type="PANTHER" id="PTHR33048">
    <property type="entry name" value="PTH11-LIKE INTEGRAL MEMBRANE PROTEIN (AFU_ORTHOLOGUE AFUA_5G11245)"/>
    <property type="match status" value="1"/>
</dbReference>
<keyword evidence="3 6" id="KW-1133">Transmembrane helix</keyword>
<evidence type="ECO:0000256" key="3">
    <source>
        <dbReference type="ARBA" id="ARBA00022989"/>
    </source>
</evidence>
<comment type="caution">
    <text evidence="8">The sequence shown here is derived from an EMBL/GenBank/DDBJ whole genome shotgun (WGS) entry which is preliminary data.</text>
</comment>